<proteinExistence type="predicted"/>
<evidence type="ECO:0000313" key="1">
    <source>
        <dbReference type="EMBL" id="MFD1812103.1"/>
    </source>
</evidence>
<dbReference type="EMBL" id="JBHUFB010000009">
    <property type="protein sequence ID" value="MFD1812103.1"/>
    <property type="molecule type" value="Genomic_DNA"/>
</dbReference>
<evidence type="ECO:0000313" key="2">
    <source>
        <dbReference type="Proteomes" id="UP001597286"/>
    </source>
</evidence>
<reference evidence="2" key="1">
    <citation type="journal article" date="2019" name="Int. J. Syst. Evol. Microbiol.">
        <title>The Global Catalogue of Microorganisms (GCM) 10K type strain sequencing project: providing services to taxonomists for standard genome sequencing and annotation.</title>
        <authorList>
            <consortium name="The Broad Institute Genomics Platform"/>
            <consortium name="The Broad Institute Genome Sequencing Center for Infectious Disease"/>
            <person name="Wu L."/>
            <person name="Ma J."/>
        </authorList>
    </citation>
    <scope>NUCLEOTIDE SEQUENCE [LARGE SCALE GENOMIC DNA]</scope>
    <source>
        <strain evidence="2">DT72</strain>
    </source>
</reference>
<comment type="caution">
    <text evidence="1">The sequence shown here is derived from an EMBL/GenBank/DDBJ whole genome shotgun (WGS) entry which is preliminary data.</text>
</comment>
<dbReference type="Proteomes" id="UP001597286">
    <property type="component" value="Unassembled WGS sequence"/>
</dbReference>
<name>A0ABW4P1V3_9NOCA</name>
<protein>
    <recommendedName>
        <fullName evidence="3">Excreted virulence factor EspC, type VII ESX diderm</fullName>
    </recommendedName>
</protein>
<evidence type="ECO:0008006" key="3">
    <source>
        <dbReference type="Google" id="ProtNLM"/>
    </source>
</evidence>
<accession>A0ABW4P1V3</accession>
<organism evidence="1 2">
    <name type="scientific">Rhodococcus gannanensis</name>
    <dbReference type="NCBI Taxonomy" id="1960308"/>
    <lineage>
        <taxon>Bacteria</taxon>
        <taxon>Bacillati</taxon>
        <taxon>Actinomycetota</taxon>
        <taxon>Actinomycetes</taxon>
        <taxon>Mycobacteriales</taxon>
        <taxon>Nocardiaceae</taxon>
        <taxon>Rhodococcus</taxon>
    </lineage>
</organism>
<gene>
    <name evidence="1" type="ORF">ACFSJG_07755</name>
</gene>
<keyword evidence="2" id="KW-1185">Reference proteome</keyword>
<sequence>MAADADALTALSGTLRALAEEAADLRTGRAAGYLPIMGGVMPSVLEASSISADLIDGTLVPALAERLGETGEVMGRIADEYRDADDAAAAGLAAAYTSATGDWSAE</sequence>
<dbReference type="RefSeq" id="WP_378484623.1">
    <property type="nucleotide sequence ID" value="NZ_JBHUFB010000009.1"/>
</dbReference>